<protein>
    <recommendedName>
        <fullName evidence="3">Ricin B lectin domain-containing protein</fullName>
    </recommendedName>
</protein>
<dbReference type="RefSeq" id="WP_345428698.1">
    <property type="nucleotide sequence ID" value="NZ_BAABHK010000001.1"/>
</dbReference>
<evidence type="ECO:0000256" key="2">
    <source>
        <dbReference type="SAM" id="Phobius"/>
    </source>
</evidence>
<feature type="compositionally biased region" description="Low complexity" evidence="1">
    <location>
        <begin position="97"/>
        <end position="107"/>
    </location>
</feature>
<reference evidence="5" key="1">
    <citation type="journal article" date="2019" name="Int. J. Syst. Evol. Microbiol.">
        <title>The Global Catalogue of Microorganisms (GCM) 10K type strain sequencing project: providing services to taxonomists for standard genome sequencing and annotation.</title>
        <authorList>
            <consortium name="The Broad Institute Genomics Platform"/>
            <consortium name="The Broad Institute Genome Sequencing Center for Infectious Disease"/>
            <person name="Wu L."/>
            <person name="Ma J."/>
        </authorList>
    </citation>
    <scope>NUCLEOTIDE SEQUENCE [LARGE SCALE GENOMIC DNA]</scope>
    <source>
        <strain evidence="5">JCM 17939</strain>
    </source>
</reference>
<dbReference type="SMART" id="SM00458">
    <property type="entry name" value="RICIN"/>
    <property type="match status" value="1"/>
</dbReference>
<accession>A0ABP8U3M9</accession>
<organism evidence="4 5">
    <name type="scientific">Actinoallomurus vinaceus</name>
    <dbReference type="NCBI Taxonomy" id="1080074"/>
    <lineage>
        <taxon>Bacteria</taxon>
        <taxon>Bacillati</taxon>
        <taxon>Actinomycetota</taxon>
        <taxon>Actinomycetes</taxon>
        <taxon>Streptosporangiales</taxon>
        <taxon>Thermomonosporaceae</taxon>
        <taxon>Actinoallomurus</taxon>
    </lineage>
</organism>
<dbReference type="PROSITE" id="PS50231">
    <property type="entry name" value="RICIN_B_LECTIN"/>
    <property type="match status" value="1"/>
</dbReference>
<evidence type="ECO:0000313" key="4">
    <source>
        <dbReference type="EMBL" id="GAA4620355.1"/>
    </source>
</evidence>
<feature type="compositionally biased region" description="Basic and acidic residues" evidence="1">
    <location>
        <begin position="10"/>
        <end position="19"/>
    </location>
</feature>
<dbReference type="InterPro" id="IPR000772">
    <property type="entry name" value="Ricin_B_lectin"/>
</dbReference>
<evidence type="ECO:0000313" key="5">
    <source>
        <dbReference type="Proteomes" id="UP001501442"/>
    </source>
</evidence>
<keyword evidence="2" id="KW-0472">Membrane</keyword>
<sequence>MSEPTPEQPEEPKGRDLTRAFRAVVRPPGEKKSLSSYLVTIGMTVVLAGAVALGVGAIVFRPHAKAKPVAAADKQRSKSLRPSGSPRILYQRPPAAPGANQPPAAAPLGKNPNGAKGDRAHGGDPAVANASPGSGGGPAQRQANVMATVATHSIVGYASHRCLDVSGGHTVNGTPVQIWNCRSDLRQQQWSFVNGTLRSMGMCMTAARSSAGTPLQVQSCNGSSAQLFRLTSANDIVHSGTNLCVDVKNKWTGAGAPLQIWTCNGHPNQKWRLA</sequence>
<gene>
    <name evidence="4" type="ORF">GCM10023196_004010</name>
</gene>
<keyword evidence="2" id="KW-1133">Transmembrane helix</keyword>
<feature type="domain" description="Ricin B lectin" evidence="3">
    <location>
        <begin position="151"/>
        <end position="274"/>
    </location>
</feature>
<evidence type="ECO:0000256" key="1">
    <source>
        <dbReference type="SAM" id="MobiDB-lite"/>
    </source>
</evidence>
<proteinExistence type="predicted"/>
<dbReference type="Pfam" id="PF00652">
    <property type="entry name" value="Ricin_B_lectin"/>
    <property type="match status" value="1"/>
</dbReference>
<dbReference type="Proteomes" id="UP001501442">
    <property type="component" value="Unassembled WGS sequence"/>
</dbReference>
<dbReference type="Gene3D" id="2.80.10.50">
    <property type="match status" value="1"/>
</dbReference>
<feature type="region of interest" description="Disordered" evidence="1">
    <location>
        <begin position="1"/>
        <end position="21"/>
    </location>
</feature>
<comment type="caution">
    <text evidence="4">The sequence shown here is derived from an EMBL/GenBank/DDBJ whole genome shotgun (WGS) entry which is preliminary data.</text>
</comment>
<keyword evidence="2" id="KW-0812">Transmembrane</keyword>
<dbReference type="CDD" id="cd00161">
    <property type="entry name" value="beta-trefoil_Ricin-like"/>
    <property type="match status" value="1"/>
</dbReference>
<dbReference type="SUPFAM" id="SSF50370">
    <property type="entry name" value="Ricin B-like lectins"/>
    <property type="match status" value="1"/>
</dbReference>
<dbReference type="EMBL" id="BAABHK010000001">
    <property type="protein sequence ID" value="GAA4620355.1"/>
    <property type="molecule type" value="Genomic_DNA"/>
</dbReference>
<evidence type="ECO:0000259" key="3">
    <source>
        <dbReference type="SMART" id="SM00458"/>
    </source>
</evidence>
<name>A0ABP8U3M9_9ACTN</name>
<feature type="region of interest" description="Disordered" evidence="1">
    <location>
        <begin position="65"/>
        <end position="142"/>
    </location>
</feature>
<feature type="transmembrane region" description="Helical" evidence="2">
    <location>
        <begin position="37"/>
        <end position="60"/>
    </location>
</feature>
<keyword evidence="5" id="KW-1185">Reference proteome</keyword>
<dbReference type="InterPro" id="IPR035992">
    <property type="entry name" value="Ricin_B-like_lectins"/>
</dbReference>